<dbReference type="EMBL" id="CP000304">
    <property type="protein sequence ID" value="ABP81469.1"/>
    <property type="molecule type" value="Genomic_DNA"/>
</dbReference>
<name>A4VR68_STUS1</name>
<evidence type="ECO:0000313" key="3">
    <source>
        <dbReference type="EMBL" id="ABP81469.1"/>
    </source>
</evidence>
<evidence type="ECO:0000313" key="4">
    <source>
        <dbReference type="Proteomes" id="UP000000233"/>
    </source>
</evidence>
<dbReference type="eggNOG" id="COG0515">
    <property type="taxonomic scope" value="Bacteria"/>
</dbReference>
<protein>
    <submittedName>
        <fullName evidence="3">Lipopolysaccharide core biosynthesis protein WaaP</fullName>
    </submittedName>
</protein>
<dbReference type="InterPro" id="IPR011009">
    <property type="entry name" value="Kinase-like_dom_sf"/>
</dbReference>
<dbReference type="KEGG" id="psa:PST_3846"/>
<dbReference type="SUPFAM" id="SSF56112">
    <property type="entry name" value="Protein kinase-like (PK-like)"/>
    <property type="match status" value="1"/>
</dbReference>
<gene>
    <name evidence="3" type="primary">waaP</name>
    <name evidence="3" type="ordered locus">PST_3846</name>
</gene>
<dbReference type="AlphaFoldDB" id="A4VR68"/>
<keyword evidence="4" id="KW-1185">Reference proteome</keyword>
<dbReference type="PIRSF" id="PIRSF037318">
    <property type="entry name" value="RfaP"/>
    <property type="match status" value="1"/>
</dbReference>
<accession>A4VR68</accession>
<dbReference type="GO" id="GO:0009103">
    <property type="term" value="P:lipopolysaccharide biosynthetic process"/>
    <property type="evidence" value="ECO:0007669"/>
    <property type="project" value="InterPro"/>
</dbReference>
<dbReference type="NCBIfam" id="NF011703">
    <property type="entry name" value="PRK15123.1"/>
    <property type="match status" value="1"/>
</dbReference>
<dbReference type="InterPro" id="IPR017172">
    <property type="entry name" value="Lsacc_core_hep_kinase_RfaP"/>
</dbReference>
<dbReference type="HOGENOM" id="CLU_081267_0_0_6"/>
<feature type="active site" evidence="1">
    <location>
        <position position="200"/>
    </location>
</feature>
<feature type="region of interest" description="Disordered" evidence="2">
    <location>
        <begin position="1"/>
        <end position="28"/>
    </location>
</feature>
<feature type="compositionally biased region" description="Basic and acidic residues" evidence="2">
    <location>
        <begin position="10"/>
        <end position="23"/>
    </location>
</feature>
<dbReference type="GO" id="GO:0016301">
    <property type="term" value="F:kinase activity"/>
    <property type="evidence" value="ECO:0007669"/>
    <property type="project" value="InterPro"/>
</dbReference>
<sequence>MPAGCTRPTDGNRRRQRAGDPGHPRASPARWLLQRGRMQLILAEPFKTLWQGKDPFAEVERLQGQVYRELEGRRTLRTEVDGRGYFVKIHRGIGWAEIVKNLLTAKAPVLGAGQEWRAIQHLHEAGVPTMTAVAYGERGANPATQHSFIITEELAPTISLEDFSVNWREQPPQPALKRALVAEVARMAGTMHRAGVNHRDFYICHFLLHTDRPVTADDLHLSLIDLHRAQTRARTPRRWRNKDLAGLYFSALGIGLTRRDELRFLRDYFQRPLREILREEAPLLARLERKAERLQTRYERKYAPGAQG</sequence>
<dbReference type="Proteomes" id="UP000000233">
    <property type="component" value="Chromosome"/>
</dbReference>
<evidence type="ECO:0000256" key="2">
    <source>
        <dbReference type="SAM" id="MobiDB-lite"/>
    </source>
</evidence>
<dbReference type="Pfam" id="PF06293">
    <property type="entry name" value="Kdo"/>
    <property type="match status" value="1"/>
</dbReference>
<evidence type="ECO:0000256" key="1">
    <source>
        <dbReference type="PIRSR" id="PIRSR037318-50"/>
    </source>
</evidence>
<proteinExistence type="predicted"/>
<organism evidence="3 4">
    <name type="scientific">Stutzerimonas stutzeri (strain A1501)</name>
    <name type="common">Pseudomonas stutzeri</name>
    <dbReference type="NCBI Taxonomy" id="379731"/>
    <lineage>
        <taxon>Bacteria</taxon>
        <taxon>Pseudomonadati</taxon>
        <taxon>Pseudomonadota</taxon>
        <taxon>Gammaproteobacteria</taxon>
        <taxon>Pseudomonadales</taxon>
        <taxon>Pseudomonadaceae</taxon>
        <taxon>Stutzerimonas</taxon>
    </lineage>
</organism>
<reference evidence="3 4" key="1">
    <citation type="journal article" date="2008" name="Proc. Natl. Acad. Sci. U.S.A.">
        <title>Nitrogen fixation island and rhizosphere competence traits in the genome of root-associated Pseudomonas stutzeri A1501.</title>
        <authorList>
            <person name="Yan Y."/>
            <person name="Yang J."/>
            <person name="Dou Y."/>
            <person name="Chen M."/>
            <person name="Ping S."/>
            <person name="Peng J."/>
            <person name="Lu W."/>
            <person name="Zhang W."/>
            <person name="Yao Z."/>
            <person name="Li H."/>
            <person name="Liu W."/>
            <person name="He S."/>
            <person name="Geng L."/>
            <person name="Zhang X."/>
            <person name="Yang F."/>
            <person name="Yu H."/>
            <person name="Zhan Y."/>
            <person name="Li D."/>
            <person name="Lin Z."/>
            <person name="Wang Y."/>
            <person name="Elmerich C."/>
            <person name="Lin M."/>
            <person name="Jin Q."/>
        </authorList>
    </citation>
    <scope>NUCLEOTIDE SEQUENCE [LARGE SCALE GENOMIC DNA]</scope>
    <source>
        <strain evidence="3 4">A1501</strain>
    </source>
</reference>